<dbReference type="InterPro" id="IPR027409">
    <property type="entry name" value="GroEL-like_apical_dom_sf"/>
</dbReference>
<evidence type="ECO:0000256" key="9">
    <source>
        <dbReference type="ARBA" id="ARBA00030049"/>
    </source>
</evidence>
<keyword evidence="7 10" id="KW-0067">ATP-binding</keyword>
<dbReference type="Gene3D" id="1.10.560.10">
    <property type="entry name" value="GroEL-like equatorial domain"/>
    <property type="match status" value="1"/>
</dbReference>
<evidence type="ECO:0000256" key="10">
    <source>
        <dbReference type="RuleBase" id="RU004187"/>
    </source>
</evidence>
<dbReference type="PROSITE" id="PS00750">
    <property type="entry name" value="TCP1_1"/>
    <property type="match status" value="1"/>
</dbReference>
<comment type="caution">
    <text evidence="11">The sequence shown here is derived from an EMBL/GenBank/DDBJ whole genome shotgun (WGS) entry which is preliminary data.</text>
</comment>
<dbReference type="InterPro" id="IPR002423">
    <property type="entry name" value="Cpn60/GroEL/TCP-1"/>
</dbReference>
<dbReference type="EMBL" id="BABT02000150">
    <property type="protein sequence ID" value="GAA98110.1"/>
    <property type="molecule type" value="Genomic_DNA"/>
</dbReference>
<dbReference type="PROSITE" id="PS00751">
    <property type="entry name" value="TCP1_2"/>
    <property type="match status" value="1"/>
</dbReference>
<evidence type="ECO:0000256" key="6">
    <source>
        <dbReference type="ARBA" id="ARBA00022741"/>
    </source>
</evidence>
<comment type="subcellular location">
    <subcellularLocation>
        <location evidence="1">Cytoplasm</location>
    </subcellularLocation>
</comment>
<dbReference type="FunCoup" id="G7E5K0">
    <property type="interactions" value="704"/>
</dbReference>
<dbReference type="Gene3D" id="3.50.7.10">
    <property type="entry name" value="GroEL"/>
    <property type="match status" value="1"/>
</dbReference>
<proteinExistence type="inferred from homology"/>
<dbReference type="CDD" id="cd03335">
    <property type="entry name" value="TCP1_alpha"/>
    <property type="match status" value="1"/>
</dbReference>
<dbReference type="Proteomes" id="UP000009131">
    <property type="component" value="Unassembled WGS sequence"/>
</dbReference>
<dbReference type="AlphaFoldDB" id="G7E5K0"/>
<evidence type="ECO:0000256" key="7">
    <source>
        <dbReference type="ARBA" id="ARBA00022840"/>
    </source>
</evidence>
<dbReference type="HOGENOM" id="CLU_008891_7_3_1"/>
<dbReference type="NCBIfam" id="NF041083">
    <property type="entry name" value="thermosome_beta"/>
    <property type="match status" value="1"/>
</dbReference>
<keyword evidence="6 10" id="KW-0547">Nucleotide-binding</keyword>
<gene>
    <name evidence="11" type="primary">Mo04793</name>
    <name evidence="11" type="ORF">E5Q_04793</name>
</gene>
<evidence type="ECO:0000256" key="4">
    <source>
        <dbReference type="ARBA" id="ARBA00014424"/>
    </source>
</evidence>
<dbReference type="InterPro" id="IPR053374">
    <property type="entry name" value="TCP-1_chaperonin"/>
</dbReference>
<evidence type="ECO:0000313" key="11">
    <source>
        <dbReference type="EMBL" id="GAA98110.1"/>
    </source>
</evidence>
<reference evidence="11 12" key="1">
    <citation type="journal article" date="2011" name="J. Gen. Appl. Microbiol.">
        <title>Draft genome sequencing of the enigmatic basidiomycete Mixia osmundae.</title>
        <authorList>
            <person name="Nishida H."/>
            <person name="Nagatsuka Y."/>
            <person name="Sugiyama J."/>
        </authorList>
    </citation>
    <scope>NUCLEOTIDE SEQUENCE [LARGE SCALE GENOMIC DNA]</scope>
    <source>
        <strain evidence="12">CBS 9802 / IAM 14324 / JCM 22182 / KY 12970</strain>
    </source>
</reference>
<protein>
    <recommendedName>
        <fullName evidence="4">T-complex protein 1 subunit alpha</fullName>
    </recommendedName>
    <alternativeName>
        <fullName evidence="9">CCT-alpha</fullName>
    </alternativeName>
</protein>
<keyword evidence="12" id="KW-1185">Reference proteome</keyword>
<dbReference type="Gene3D" id="3.30.260.10">
    <property type="entry name" value="TCP-1-like chaperonin intermediate domain"/>
    <property type="match status" value="1"/>
</dbReference>
<sequence>MASIYARDPRSALLTGGGERQTGADVRNSNVMAAQSVANTLKSSFGPLGLDKMLVDSVGDVTISNDGATILSLLEVDHPAGRILVELAQQQDKEVGDGTTTVVIIAAELLKRANDLVKNKIHPTTVITGYRLACKEAIKYLQDHLSVKTDTLPKDTLISVAKTSMSSKIIGSDDDFFAHMAVDAMLAVRTINARGETKYPVKAVNVLKAHGKSVTESIYVKGYALNCTVASQAMKKRITNAKIACLDINLQKTRMNLGVHVTIDDPEQLEAIRTREYEITLERIRKILAAGANVVLTTKGIDDLCLKEFVEAGAMAVRRCKKDDLRRIARATGGQLISTLANLDGDETFEASSLGSAEEVIQEKVSDDELILVKGTKVVSSASIILRGANDYMLDEVERSLHDSLCVIKRTLESGTVVPGGGAVETALSIYLENFATSLGSREQLAIAEFANALLVIPKTLAVNAAKDSTDLVAKLRAYHNAAQSAAHDDPRKALRFYGLDLLKGEVRDNVKAGVLEPSISKIRSLKSALEASTALLRIDDSIVVPKEQRGGEDPHGH</sequence>
<dbReference type="STRING" id="764103.G7E5K0"/>
<dbReference type="PROSITE" id="PS00995">
    <property type="entry name" value="TCP1_3"/>
    <property type="match status" value="1"/>
</dbReference>
<dbReference type="Pfam" id="PF00118">
    <property type="entry name" value="Cpn60_TCP1"/>
    <property type="match status" value="1"/>
</dbReference>
<dbReference type="PRINTS" id="PR00304">
    <property type="entry name" value="TCOMPLEXTCP1"/>
</dbReference>
<dbReference type="GO" id="GO:0005524">
    <property type="term" value="F:ATP binding"/>
    <property type="evidence" value="ECO:0007669"/>
    <property type="project" value="UniProtKB-KW"/>
</dbReference>
<dbReference type="NCBIfam" id="TIGR02340">
    <property type="entry name" value="chap_CCT_alpha"/>
    <property type="match status" value="1"/>
</dbReference>
<dbReference type="eggNOG" id="KOG0360">
    <property type="taxonomic scope" value="Eukaryota"/>
</dbReference>
<organism evidence="11 12">
    <name type="scientific">Mixia osmundae (strain CBS 9802 / IAM 14324 / JCM 22182 / KY 12970)</name>
    <dbReference type="NCBI Taxonomy" id="764103"/>
    <lineage>
        <taxon>Eukaryota</taxon>
        <taxon>Fungi</taxon>
        <taxon>Dikarya</taxon>
        <taxon>Basidiomycota</taxon>
        <taxon>Pucciniomycotina</taxon>
        <taxon>Mixiomycetes</taxon>
        <taxon>Mixiales</taxon>
        <taxon>Mixiaceae</taxon>
        <taxon>Mixia</taxon>
    </lineage>
</organism>
<dbReference type="InterPro" id="IPR012715">
    <property type="entry name" value="Chap_CCT_alpha"/>
</dbReference>
<name>G7E5K0_MIXOS</name>
<dbReference type="PANTHER" id="PTHR11353">
    <property type="entry name" value="CHAPERONIN"/>
    <property type="match status" value="1"/>
</dbReference>
<dbReference type="SUPFAM" id="SSF52029">
    <property type="entry name" value="GroEL apical domain-like"/>
    <property type="match status" value="1"/>
</dbReference>
<dbReference type="NCBIfam" id="NF041082">
    <property type="entry name" value="thermosome_alpha"/>
    <property type="match status" value="1"/>
</dbReference>
<dbReference type="FunFam" id="3.50.7.10:FF:000009">
    <property type="entry name" value="T-complex protein 1 subunit alpha"/>
    <property type="match status" value="1"/>
</dbReference>
<evidence type="ECO:0000256" key="8">
    <source>
        <dbReference type="ARBA" id="ARBA00023186"/>
    </source>
</evidence>
<keyword evidence="5" id="KW-0963">Cytoplasm</keyword>
<dbReference type="GO" id="GO:0051082">
    <property type="term" value="F:unfolded protein binding"/>
    <property type="evidence" value="ECO:0007669"/>
    <property type="project" value="InterPro"/>
</dbReference>
<dbReference type="InterPro" id="IPR054827">
    <property type="entry name" value="thermosome_alpha"/>
</dbReference>
<dbReference type="InParanoid" id="G7E5K0"/>
<dbReference type="OrthoDB" id="10248520at2759"/>
<keyword evidence="8 10" id="KW-0143">Chaperone</keyword>
<dbReference type="GO" id="GO:0140662">
    <property type="term" value="F:ATP-dependent protein folding chaperone"/>
    <property type="evidence" value="ECO:0007669"/>
    <property type="project" value="InterPro"/>
</dbReference>
<dbReference type="RefSeq" id="XP_014569354.1">
    <property type="nucleotide sequence ID" value="XM_014713868.1"/>
</dbReference>
<accession>G7E5K0</accession>
<dbReference type="OMA" id="RGPNDYQ"/>
<comment type="similarity">
    <text evidence="2 10">Belongs to the TCP-1 chaperonin family.</text>
</comment>
<evidence type="ECO:0000313" key="12">
    <source>
        <dbReference type="Proteomes" id="UP000009131"/>
    </source>
</evidence>
<evidence type="ECO:0000256" key="1">
    <source>
        <dbReference type="ARBA" id="ARBA00004496"/>
    </source>
</evidence>
<reference evidence="11 12" key="2">
    <citation type="journal article" date="2012" name="Open Biol.">
        <title>Characteristics of nucleosomes and linker DNA regions on the genome of the basidiomycete Mixia osmundae revealed by mono- and dinucleosome mapping.</title>
        <authorList>
            <person name="Nishida H."/>
            <person name="Kondo S."/>
            <person name="Matsumoto T."/>
            <person name="Suzuki Y."/>
            <person name="Yoshikawa H."/>
            <person name="Taylor T.D."/>
            <person name="Sugiyama J."/>
        </authorList>
    </citation>
    <scope>NUCLEOTIDE SEQUENCE [LARGE SCALE GENOMIC DNA]</scope>
    <source>
        <strain evidence="12">CBS 9802 / IAM 14324 / JCM 22182 / KY 12970</strain>
    </source>
</reference>
<evidence type="ECO:0000256" key="2">
    <source>
        <dbReference type="ARBA" id="ARBA00008020"/>
    </source>
</evidence>
<dbReference type="InterPro" id="IPR027410">
    <property type="entry name" value="TCP-1-like_intermed_sf"/>
</dbReference>
<dbReference type="InterPro" id="IPR027413">
    <property type="entry name" value="GROEL-like_equatorial_sf"/>
</dbReference>
<dbReference type="SUPFAM" id="SSF54849">
    <property type="entry name" value="GroEL-intermediate domain like"/>
    <property type="match status" value="1"/>
</dbReference>
<evidence type="ECO:0000256" key="5">
    <source>
        <dbReference type="ARBA" id="ARBA00022490"/>
    </source>
</evidence>
<evidence type="ECO:0000256" key="3">
    <source>
        <dbReference type="ARBA" id="ARBA00011531"/>
    </source>
</evidence>
<dbReference type="GO" id="GO:0016887">
    <property type="term" value="F:ATP hydrolysis activity"/>
    <property type="evidence" value="ECO:0007669"/>
    <property type="project" value="InterPro"/>
</dbReference>
<comment type="subunit">
    <text evidence="3">Heterooligomeric complex of about 850 to 900 kDa that forms two stacked rings, 12 to 16 nm in diameter.</text>
</comment>
<dbReference type="InterPro" id="IPR017998">
    <property type="entry name" value="Chaperone_TCP-1"/>
</dbReference>
<dbReference type="InterPro" id="IPR002194">
    <property type="entry name" value="Chaperonin_TCP-1_CS"/>
</dbReference>
<dbReference type="GO" id="GO:0005832">
    <property type="term" value="C:chaperonin-containing T-complex"/>
    <property type="evidence" value="ECO:0007669"/>
    <property type="project" value="UniProtKB-ARBA"/>
</dbReference>
<dbReference type="SUPFAM" id="SSF48592">
    <property type="entry name" value="GroEL equatorial domain-like"/>
    <property type="match status" value="1"/>
</dbReference>